<keyword evidence="2 3" id="KW-0408">Iron</keyword>
<dbReference type="SUPFAM" id="SSF51197">
    <property type="entry name" value="Clavaminate synthase-like"/>
    <property type="match status" value="1"/>
</dbReference>
<dbReference type="GO" id="GO:0046872">
    <property type="term" value="F:metal ion binding"/>
    <property type="evidence" value="ECO:0007669"/>
    <property type="project" value="UniProtKB-KW"/>
</dbReference>
<evidence type="ECO:0000313" key="5">
    <source>
        <dbReference type="EMBL" id="CAI0376112.1"/>
    </source>
</evidence>
<dbReference type="InterPro" id="IPR026992">
    <property type="entry name" value="DIOX_N"/>
</dbReference>
<dbReference type="AlphaFoldDB" id="A0AAV0GT09"/>
<reference evidence="5" key="1">
    <citation type="submission" date="2022-08" db="EMBL/GenBank/DDBJ databases">
        <authorList>
            <person name="Gutierrez-Valencia J."/>
        </authorList>
    </citation>
    <scope>NUCLEOTIDE SEQUENCE</scope>
</reference>
<evidence type="ECO:0000259" key="4">
    <source>
        <dbReference type="PROSITE" id="PS51471"/>
    </source>
</evidence>
<sequence>MGSTASVVPRIPVISLRGDALTEQGADWTSACRATRLALEEYGWFELVYDVVEPTEEVHGSVHGAMEELFSLPRETKMRNKSPRLAQGYSGKNSVLPNFEGLGLDGVTDKAACEAFTNLMWPQGNPHFSDVVHRYGLMMAEVQKLVVKMVVESYGIGKEKEEAVANSTTYLLRLLRYERSPTVETNIGLKAHIDKSFITVLHQNHVHGLEVRSRDGQWIPYRPSSPSSFAVLAGDILMAWSNDRIQSCYHRSFIDSDETRYVVGLFTFVTGIIEAPEELVDEEHPLRYKPFLNQDFLDFYASSTVPDKNEANMVKLYCGI</sequence>
<name>A0AAV0GT09_9ROSI</name>
<dbReference type="EMBL" id="CAMGYJ010000002">
    <property type="protein sequence ID" value="CAI0376112.1"/>
    <property type="molecule type" value="Genomic_DNA"/>
</dbReference>
<comment type="caution">
    <text evidence="5">The sequence shown here is derived from an EMBL/GenBank/DDBJ whole genome shotgun (WGS) entry which is preliminary data.</text>
</comment>
<comment type="similarity">
    <text evidence="3">Belongs to the iron/ascorbate-dependent oxidoreductase family.</text>
</comment>
<evidence type="ECO:0000256" key="3">
    <source>
        <dbReference type="RuleBase" id="RU003682"/>
    </source>
</evidence>
<evidence type="ECO:0000256" key="1">
    <source>
        <dbReference type="ARBA" id="ARBA00022723"/>
    </source>
</evidence>
<proteinExistence type="inferred from homology"/>
<organism evidence="5 6">
    <name type="scientific">Linum tenue</name>
    <dbReference type="NCBI Taxonomy" id="586396"/>
    <lineage>
        <taxon>Eukaryota</taxon>
        <taxon>Viridiplantae</taxon>
        <taxon>Streptophyta</taxon>
        <taxon>Embryophyta</taxon>
        <taxon>Tracheophyta</taxon>
        <taxon>Spermatophyta</taxon>
        <taxon>Magnoliopsida</taxon>
        <taxon>eudicotyledons</taxon>
        <taxon>Gunneridae</taxon>
        <taxon>Pentapetalae</taxon>
        <taxon>rosids</taxon>
        <taxon>fabids</taxon>
        <taxon>Malpighiales</taxon>
        <taxon>Linaceae</taxon>
        <taxon>Linum</taxon>
    </lineage>
</organism>
<dbReference type="InterPro" id="IPR044861">
    <property type="entry name" value="IPNS-like_FE2OG_OXY"/>
</dbReference>
<evidence type="ECO:0000313" key="6">
    <source>
        <dbReference type="Proteomes" id="UP001154282"/>
    </source>
</evidence>
<dbReference type="Gene3D" id="2.60.120.330">
    <property type="entry name" value="B-lactam Antibiotic, Isopenicillin N Synthase, Chain"/>
    <property type="match status" value="1"/>
</dbReference>
<dbReference type="PANTHER" id="PTHR47990">
    <property type="entry name" value="2-OXOGLUTARATE (2OG) AND FE(II)-DEPENDENT OXYGENASE SUPERFAMILY PROTEIN-RELATED"/>
    <property type="match status" value="1"/>
</dbReference>
<gene>
    <name evidence="5" type="ORF">LITE_LOCUS864</name>
</gene>
<dbReference type="Pfam" id="PF14226">
    <property type="entry name" value="DIOX_N"/>
    <property type="match status" value="1"/>
</dbReference>
<keyword evidence="3" id="KW-0560">Oxidoreductase</keyword>
<feature type="domain" description="Fe2OG dioxygenase" evidence="4">
    <location>
        <begin position="167"/>
        <end position="271"/>
    </location>
</feature>
<accession>A0AAV0GT09</accession>
<dbReference type="PROSITE" id="PS51471">
    <property type="entry name" value="FE2OG_OXY"/>
    <property type="match status" value="1"/>
</dbReference>
<evidence type="ECO:0000256" key="2">
    <source>
        <dbReference type="ARBA" id="ARBA00023004"/>
    </source>
</evidence>
<keyword evidence="1 3" id="KW-0479">Metal-binding</keyword>
<dbReference type="InterPro" id="IPR050231">
    <property type="entry name" value="Iron_ascorbate_oxido_reductase"/>
</dbReference>
<keyword evidence="6" id="KW-1185">Reference proteome</keyword>
<dbReference type="Pfam" id="PF03171">
    <property type="entry name" value="2OG-FeII_Oxy"/>
    <property type="match status" value="1"/>
</dbReference>
<dbReference type="InterPro" id="IPR027443">
    <property type="entry name" value="IPNS-like_sf"/>
</dbReference>
<dbReference type="GO" id="GO:0016491">
    <property type="term" value="F:oxidoreductase activity"/>
    <property type="evidence" value="ECO:0007669"/>
    <property type="project" value="UniProtKB-KW"/>
</dbReference>
<dbReference type="Proteomes" id="UP001154282">
    <property type="component" value="Unassembled WGS sequence"/>
</dbReference>
<protein>
    <recommendedName>
        <fullName evidence="4">Fe2OG dioxygenase domain-containing protein</fullName>
    </recommendedName>
</protein>
<dbReference type="InterPro" id="IPR005123">
    <property type="entry name" value="Oxoglu/Fe-dep_dioxygenase_dom"/>
</dbReference>